<organism evidence="2 3">
    <name type="scientific">Legionella geestiana</name>
    <dbReference type="NCBI Taxonomy" id="45065"/>
    <lineage>
        <taxon>Bacteria</taxon>
        <taxon>Pseudomonadati</taxon>
        <taxon>Pseudomonadota</taxon>
        <taxon>Gammaproteobacteria</taxon>
        <taxon>Legionellales</taxon>
        <taxon>Legionellaceae</taxon>
        <taxon>Legionella</taxon>
    </lineage>
</organism>
<protein>
    <recommendedName>
        <fullName evidence="4">DUF541 domain-containing protein</fullName>
    </recommendedName>
</protein>
<dbReference type="RefSeq" id="WP_082635028.1">
    <property type="nucleotide sequence ID" value="NZ_LNYC01000017.1"/>
</dbReference>
<feature type="non-terminal residue" evidence="2">
    <location>
        <position position="234"/>
    </location>
</feature>
<accession>A0A0W0U5C1</accession>
<dbReference type="EMBL" id="LNYC01000017">
    <property type="protein sequence ID" value="KTD02892.1"/>
    <property type="molecule type" value="Genomic_DNA"/>
</dbReference>
<keyword evidence="1" id="KW-0732">Signal</keyword>
<evidence type="ECO:0000313" key="3">
    <source>
        <dbReference type="Proteomes" id="UP000054785"/>
    </source>
</evidence>
<name>A0A0W0U5C1_9GAMM</name>
<dbReference type="Proteomes" id="UP000054785">
    <property type="component" value="Unassembled WGS sequence"/>
</dbReference>
<dbReference type="AlphaFoldDB" id="A0A0W0U5C1"/>
<dbReference type="STRING" id="45065.Lgee_0627"/>
<reference evidence="2 3" key="1">
    <citation type="submission" date="2015-11" db="EMBL/GenBank/DDBJ databases">
        <title>Genomic analysis of 38 Legionella species identifies large and diverse effector repertoires.</title>
        <authorList>
            <person name="Burstein D."/>
            <person name="Amaro F."/>
            <person name="Zusman T."/>
            <person name="Lifshitz Z."/>
            <person name="Cohen O."/>
            <person name="Gilbert J.A."/>
            <person name="Pupko T."/>
            <person name="Shuman H.A."/>
            <person name="Segal G."/>
        </authorList>
    </citation>
    <scope>NUCLEOTIDE SEQUENCE [LARGE SCALE GENOMIC DNA]</scope>
    <source>
        <strain evidence="2 3">ATCC 49504</strain>
    </source>
</reference>
<sequence>MKRPLSFFSLLLISPLVLASHNAAPLDKVAVSMTARQWVSTGTALVTVDINATLSNANLVKVRGDIMNGLQKIAAGEWHVTTFNRSQDSSGLEKLFVEAEARIPESSLTNLYDNAKNLSKPGTSFSINAIEFRPGLEEMQKARMSLREKLYRDVQAETARLNSVYPEAHYTLNRLIFTEGDAAVPAPQMMKSRVLNTMALAAQAPAAGVTVSNEIILTANAVLASNRTTTAPSA</sequence>
<proteinExistence type="predicted"/>
<evidence type="ECO:0008006" key="4">
    <source>
        <dbReference type="Google" id="ProtNLM"/>
    </source>
</evidence>
<feature type="signal peptide" evidence="1">
    <location>
        <begin position="1"/>
        <end position="19"/>
    </location>
</feature>
<feature type="chain" id="PRO_5006913697" description="DUF541 domain-containing protein" evidence="1">
    <location>
        <begin position="20"/>
        <end position="234"/>
    </location>
</feature>
<gene>
    <name evidence="2" type="ORF">Lgee_0627</name>
</gene>
<keyword evidence="3" id="KW-1185">Reference proteome</keyword>
<evidence type="ECO:0000313" key="2">
    <source>
        <dbReference type="EMBL" id="KTD02892.1"/>
    </source>
</evidence>
<comment type="caution">
    <text evidence="2">The sequence shown here is derived from an EMBL/GenBank/DDBJ whole genome shotgun (WGS) entry which is preliminary data.</text>
</comment>
<evidence type="ECO:0000256" key="1">
    <source>
        <dbReference type="SAM" id="SignalP"/>
    </source>
</evidence>